<accession>A0ABT0GVY0</accession>
<dbReference type="InterPro" id="IPR038726">
    <property type="entry name" value="PDDEXK_AddAB-type"/>
</dbReference>
<evidence type="ECO:0000259" key="2">
    <source>
        <dbReference type="Pfam" id="PF12705"/>
    </source>
</evidence>
<dbReference type="InterPro" id="IPR014153">
    <property type="entry name" value="Ds_break_AddB"/>
</dbReference>
<dbReference type="NCBIfam" id="TIGR02786">
    <property type="entry name" value="addB_alphas"/>
    <property type="match status" value="1"/>
</dbReference>
<organism evidence="3 4">
    <name type="scientific">Roseibium sediminicola</name>
    <dbReference type="NCBI Taxonomy" id="2933272"/>
    <lineage>
        <taxon>Bacteria</taxon>
        <taxon>Pseudomonadati</taxon>
        <taxon>Pseudomonadota</taxon>
        <taxon>Alphaproteobacteria</taxon>
        <taxon>Hyphomicrobiales</taxon>
        <taxon>Stappiaceae</taxon>
        <taxon>Roseibium</taxon>
    </lineage>
</organism>
<dbReference type="EMBL" id="JALNMJ010000009">
    <property type="protein sequence ID" value="MCK7613436.1"/>
    <property type="molecule type" value="Genomic_DNA"/>
</dbReference>
<dbReference type="RefSeq" id="WP_248155304.1">
    <property type="nucleotide sequence ID" value="NZ_JALNMJ010000009.1"/>
</dbReference>
<protein>
    <submittedName>
        <fullName evidence="3">Double-strand break repair protein AddB</fullName>
    </submittedName>
</protein>
<dbReference type="Proteomes" id="UP001431221">
    <property type="component" value="Unassembled WGS sequence"/>
</dbReference>
<reference evidence="3" key="1">
    <citation type="submission" date="2022-04" db="EMBL/GenBank/DDBJ databases">
        <title>Roseibium sp. CAU 1639 isolated from mud.</title>
        <authorList>
            <person name="Kim W."/>
        </authorList>
    </citation>
    <scope>NUCLEOTIDE SEQUENCE</scope>
    <source>
        <strain evidence="3">CAU 1639</strain>
    </source>
</reference>
<sequence>MADTTRLWSVPPSVPFLKTLVDTLVDGTLVPGFRPLDDPLLLADATLYLPTRRAARLLPELFQQRFGGRPVLLPAIRPVGDADEDLQSLTGNADLEPLPPAMPLLERHLAMTRLVKAWKGMLRREALSLRSDEPLGLPASTADAAWLAGDLLTLMDEVETEEADWTELSGLVPDDYARYWQITLDFLQIVREAWPAHLAERGQMDPKARRSALIRREAQRLRETPQRGPVIVAGVTGSVPATAELLKVVAGLDKSAIVLPGLDRFMDERSWSVLGQRGIAVRTAGKPKEMTLPSHPQYSLKQLLDRLGVRRDDVRALGAAPDPALLLREELVSEALRPAETSDGWTGFLDRRPEGERAQALETVAIMTARNEADEALSVAIALREAIDLGETAALVSADRMLTRRVAAELARWSIQVDDSAGRPLDQTAPAILAILAAKLALNGCEPIDLLALLKHPLTRLGLPVKDIRSAARALERGVIRGPRARAGTAGLKQAVSASREAAETAHTPRWKKIHEADWDVIANLADRLATALAPLEELAEANEPVDLIDLARRLVEVIEAVAVDDAGSVAELYAAEAGEALAQFLTGLLEAGSSGLEIPPGEWPSVLPALMAGQAVRRRLPGDTRVQILGPMEARLQSFDFMILGGLNEGVWPQRTRNDPWLNRPMKRDMGLEPPERRLGAAAHDFAQGLGAKRVLLSRAARSDGAPTVASRWLQRLTTLAGPDLTKELEKRGAVYSAYAARLDRSDGPVRPARRPDPKPPLASRPASLSITEIERLIRDPYAIYARHVLELQPVDPIGGEPGAADKGNLVHDALARFLMTWTGPFDDSAVEALIGIGEELFEPLDAFPAIRALWWPRFQKIAAGFVAYESRRSKSVSERFLEIGGGVALALPGFDFRLRGRADRIDLLEGGGLSVIDYKTGQVPSQKQVDALLSPQLPLEAAMIKRFGFKNVPADISVTELLYLQLKGGTEPVIEAVRNPKDTALEDLIEDSWTRLEQLIAHYAKEETGYLSRARVMRERQMDGDYDHLARTQEWALGSEDSA</sequence>
<dbReference type="SUPFAM" id="SSF52540">
    <property type="entry name" value="P-loop containing nucleoside triphosphate hydrolases"/>
    <property type="match status" value="1"/>
</dbReference>
<keyword evidence="4" id="KW-1185">Reference proteome</keyword>
<name>A0ABT0GVY0_9HYPH</name>
<dbReference type="Gene3D" id="3.90.320.10">
    <property type="match status" value="1"/>
</dbReference>
<dbReference type="InterPro" id="IPR027417">
    <property type="entry name" value="P-loop_NTPase"/>
</dbReference>
<proteinExistence type="predicted"/>
<feature type="compositionally biased region" description="Basic and acidic residues" evidence="1">
    <location>
        <begin position="747"/>
        <end position="759"/>
    </location>
</feature>
<feature type="domain" description="PD-(D/E)XK endonuclease-like" evidence="2">
    <location>
        <begin position="769"/>
        <end position="1001"/>
    </location>
</feature>
<comment type="caution">
    <text evidence="3">The sequence shown here is derived from an EMBL/GenBank/DDBJ whole genome shotgun (WGS) entry which is preliminary data.</text>
</comment>
<evidence type="ECO:0000256" key="1">
    <source>
        <dbReference type="SAM" id="MobiDB-lite"/>
    </source>
</evidence>
<dbReference type="Pfam" id="PF12705">
    <property type="entry name" value="PDDEXK_1"/>
    <property type="match status" value="1"/>
</dbReference>
<feature type="region of interest" description="Disordered" evidence="1">
    <location>
        <begin position="747"/>
        <end position="767"/>
    </location>
</feature>
<evidence type="ECO:0000313" key="3">
    <source>
        <dbReference type="EMBL" id="MCK7613436.1"/>
    </source>
</evidence>
<gene>
    <name evidence="3" type="primary">addB</name>
    <name evidence="3" type="ORF">M0H32_14770</name>
</gene>
<dbReference type="InterPro" id="IPR011604">
    <property type="entry name" value="PDDEXK-like_dom_sf"/>
</dbReference>
<evidence type="ECO:0000313" key="4">
    <source>
        <dbReference type="Proteomes" id="UP001431221"/>
    </source>
</evidence>